<organism evidence="8 9">
    <name type="scientific">Astathelohania contejeani</name>
    <dbReference type="NCBI Taxonomy" id="164912"/>
    <lineage>
        <taxon>Eukaryota</taxon>
        <taxon>Fungi</taxon>
        <taxon>Fungi incertae sedis</taxon>
        <taxon>Microsporidia</taxon>
        <taxon>Astathelohaniidae</taxon>
        <taxon>Astathelohania</taxon>
    </lineage>
</organism>
<keyword evidence="3" id="KW-0732">Signal</keyword>
<dbReference type="Proteomes" id="UP001516464">
    <property type="component" value="Unassembled WGS sequence"/>
</dbReference>
<dbReference type="Gene3D" id="2.60.120.200">
    <property type="match status" value="1"/>
</dbReference>
<gene>
    <name evidence="8" type="primary">LMAN2</name>
    <name evidence="8" type="ORF">TCON_1997</name>
</gene>
<reference evidence="8 9" key="1">
    <citation type="submission" date="2019-01" db="EMBL/GenBank/DDBJ databases">
        <title>Genomes sequencing and comparative genomics of infectious freshwater microsporidia, Cucumispora dikerogammari and Thelohania contejeani.</title>
        <authorList>
            <person name="Cormier A."/>
            <person name="Giraud I."/>
            <person name="Wattier R."/>
            <person name="Teixeira M."/>
            <person name="Grandjean F."/>
            <person name="Rigaud T."/>
            <person name="Cordaux R."/>
        </authorList>
    </citation>
    <scope>NUCLEOTIDE SEQUENCE [LARGE SCALE GENOMIC DNA]</scope>
    <source>
        <strain evidence="8">T1</strain>
        <tissue evidence="8">Spores</tissue>
    </source>
</reference>
<feature type="domain" description="L-type lectin-like" evidence="7">
    <location>
        <begin position="21"/>
        <end position="232"/>
    </location>
</feature>
<comment type="subcellular location">
    <subcellularLocation>
        <location evidence="1">Membrane</location>
        <topology evidence="1">Single-pass type I membrane protein</topology>
    </subcellularLocation>
</comment>
<dbReference type="PANTHER" id="PTHR12223:SF28">
    <property type="entry name" value="LECTIN, MANNOSE BINDING 1 LIKE"/>
    <property type="match status" value="1"/>
</dbReference>
<dbReference type="EMBL" id="SBIQ01000180">
    <property type="protein sequence ID" value="KAF7682787.1"/>
    <property type="molecule type" value="Genomic_DNA"/>
</dbReference>
<keyword evidence="5 6" id="KW-0472">Membrane</keyword>
<dbReference type="InterPro" id="IPR051136">
    <property type="entry name" value="Intracellular_Lectin-GPT"/>
</dbReference>
<dbReference type="InterPro" id="IPR005052">
    <property type="entry name" value="Lectin_leg"/>
</dbReference>
<evidence type="ECO:0000256" key="5">
    <source>
        <dbReference type="ARBA" id="ARBA00023136"/>
    </source>
</evidence>
<evidence type="ECO:0000259" key="7">
    <source>
        <dbReference type="Pfam" id="PF03388"/>
    </source>
</evidence>
<keyword evidence="2 6" id="KW-0812">Transmembrane</keyword>
<evidence type="ECO:0000256" key="4">
    <source>
        <dbReference type="ARBA" id="ARBA00022989"/>
    </source>
</evidence>
<evidence type="ECO:0000256" key="1">
    <source>
        <dbReference type="ARBA" id="ARBA00004479"/>
    </source>
</evidence>
<evidence type="ECO:0000256" key="2">
    <source>
        <dbReference type="ARBA" id="ARBA00022692"/>
    </source>
</evidence>
<evidence type="ECO:0000256" key="3">
    <source>
        <dbReference type="ARBA" id="ARBA00022729"/>
    </source>
</evidence>
<protein>
    <submittedName>
        <fullName evidence="8">Vesicular integral-membrane protein VIP36</fullName>
    </submittedName>
</protein>
<dbReference type="InterPro" id="IPR013320">
    <property type="entry name" value="ConA-like_dom_sf"/>
</dbReference>
<evidence type="ECO:0000256" key="6">
    <source>
        <dbReference type="SAM" id="Phobius"/>
    </source>
</evidence>
<dbReference type="Pfam" id="PF03388">
    <property type="entry name" value="Lectin_leg-like"/>
    <property type="match status" value="1"/>
</dbReference>
<evidence type="ECO:0000313" key="8">
    <source>
        <dbReference type="EMBL" id="KAF7682787.1"/>
    </source>
</evidence>
<dbReference type="PANTHER" id="PTHR12223">
    <property type="entry name" value="VESICULAR MANNOSE-BINDING LECTIN"/>
    <property type="match status" value="1"/>
</dbReference>
<accession>A0ABQ7HX99</accession>
<feature type="transmembrane region" description="Helical" evidence="6">
    <location>
        <begin position="266"/>
        <end position="284"/>
    </location>
</feature>
<keyword evidence="9" id="KW-1185">Reference proteome</keyword>
<proteinExistence type="predicted"/>
<comment type="caution">
    <text evidence="8">The sequence shown here is derived from an EMBL/GenBank/DDBJ whole genome shotgun (WGS) entry which is preliminary data.</text>
</comment>
<evidence type="ECO:0000313" key="9">
    <source>
        <dbReference type="Proteomes" id="UP001516464"/>
    </source>
</evidence>
<name>A0ABQ7HX99_9MICR</name>
<sequence>MILSFIYIQRLFSHSVRLHPEISLFAPAVNEKGISNTWNLYNHTLAVTYSSDRTSLRLCYEGNGSTGAMIAKNPLPSDEFQIDIRFAIMESKVSTFFGGSGLAGDGFAMWLTRNGEFKPGNCFGRSNEFDGMLLALNTYKNNKAGKHSIPFLGLACGNNLVYNTSEDGLNIIQSPVILKDIIGKPGTIRIESKQDILKIYISFQNGEFKEIYNLRNPGIGKDYYLGVSASNTFGTYSYRFTGIRTYVINTLGHTEDLKETGRSSKLIWLAFGVIIVLIGYAILTKQVKTKELIK</sequence>
<keyword evidence="4 6" id="KW-1133">Transmembrane helix</keyword>
<dbReference type="SUPFAM" id="SSF49899">
    <property type="entry name" value="Concanavalin A-like lectins/glucanases"/>
    <property type="match status" value="1"/>
</dbReference>